<dbReference type="EMBL" id="HBNR01087365">
    <property type="protein sequence ID" value="CAE4665499.1"/>
    <property type="molecule type" value="Transcribed_RNA"/>
</dbReference>
<dbReference type="PROSITE" id="PS50089">
    <property type="entry name" value="ZF_RING_2"/>
    <property type="match status" value="1"/>
</dbReference>
<dbReference type="Pfam" id="PF01485">
    <property type="entry name" value="IBR"/>
    <property type="match status" value="1"/>
</dbReference>
<dbReference type="InterPro" id="IPR013083">
    <property type="entry name" value="Znf_RING/FYVE/PHD"/>
</dbReference>
<feature type="domain" description="RING-type" evidence="12">
    <location>
        <begin position="103"/>
        <end position="149"/>
    </location>
</feature>
<sequence length="914" mass="96020">MTATGAMVAELLERNRRRMTETGTMVAELFARNRHREPEDEAPPHGGALHQQQRDRWAPSHWRAGPCQCQAHAEVIPNPVYAQARQFASPAGGGSPRAAPEICTICYEEQAPEHSFRLSCGHAWHRECLQRYVESNTEAGQVPVKCVYCGLPLKDGEIQELAGPAAFAKYQRFARNAEVETDPTLRWCPTPGCETVLRREAGGSRVTPAPALSATTALMVAAGLAAWAARGLGLSWELQAASSLLALALALGRAHARGCHGDSDSRQGFGVQCPSCEQASCFDCGSAWHAGQSCEEVAEQELASWAAGRNVGRCPRCRSMIEKNLGCNHMTCRACKCQFCWLCSREWSHSHVCIGFSTSHCEGMLGQLCNRIPGPSWVVGYLFLSASLWLARLLGYGGVAADPLPALDSTVEVLGFATLGVAGCGLGCAAAGARLCRSGWQARRAGAWALAAGCCAALAVAFRVRSWLGPFGPEWLGLLWLGNVLVVAQAWALARRPCPTHAFPPLRNSLPLHSRFGVARWHVLGVAPWVLAPLLLVLALQVAVHGWPVPGAAADAQVAPTAGAAGAADGSAWASLPAQGSEVAALPPPRSSGSAPAPGPGLVQPELRRSAADLSRALGAARAACSGCQGNAALDAALGEVDKATEAFAGKVAAEMADLQARMQHLELQIAAGDSHQGIGFGGWMRWLSSRLAGSLLVLLVLAALLAHATSAFLVMFTEEEIESYHSRIWQRALAVSRSLLLCLLVAALSADSAWPSAGACAWWGARLFLPCFFAFMLWEVGDQLIRLPVMLSLVPALGLRALAAAGWPVDLLLLVWGGAMSCALAARGPSSQLGELLGRVPFLAPRGVGAFCGVVLWALGQVVNVHALVGVALASSAPLAVEAAFAAWAPLVLAGAPAKQRAVAASPKPAASA</sequence>
<evidence type="ECO:0000256" key="5">
    <source>
        <dbReference type="ARBA" id="ARBA00022737"/>
    </source>
</evidence>
<feature type="domain" description="RING-type" evidence="13">
    <location>
        <begin position="99"/>
        <end position="362"/>
    </location>
</feature>
<keyword evidence="3" id="KW-0808">Transferase</keyword>
<evidence type="ECO:0000256" key="11">
    <source>
        <dbReference type="SAM" id="Phobius"/>
    </source>
</evidence>
<evidence type="ECO:0000256" key="9">
    <source>
        <dbReference type="PROSITE-ProRule" id="PRU00175"/>
    </source>
</evidence>
<dbReference type="InterPro" id="IPR031127">
    <property type="entry name" value="E3_UB_ligase_RBR"/>
</dbReference>
<dbReference type="Gene3D" id="1.20.120.1750">
    <property type="match status" value="1"/>
</dbReference>
<dbReference type="GO" id="GO:0008270">
    <property type="term" value="F:zinc ion binding"/>
    <property type="evidence" value="ECO:0007669"/>
    <property type="project" value="UniProtKB-KW"/>
</dbReference>
<dbReference type="InterPro" id="IPR001841">
    <property type="entry name" value="Znf_RING"/>
</dbReference>
<name>A0A7S4T5J1_9DINO</name>
<keyword evidence="6 9" id="KW-0863">Zinc-finger</keyword>
<dbReference type="PANTHER" id="PTHR11685">
    <property type="entry name" value="RBR FAMILY RING FINGER AND IBR DOMAIN-CONTAINING"/>
    <property type="match status" value="1"/>
</dbReference>
<dbReference type="EC" id="2.3.2.31" evidence="2"/>
<evidence type="ECO:0000256" key="4">
    <source>
        <dbReference type="ARBA" id="ARBA00022723"/>
    </source>
</evidence>
<organism evidence="14">
    <name type="scientific">Alexandrium monilatum</name>
    <dbReference type="NCBI Taxonomy" id="311494"/>
    <lineage>
        <taxon>Eukaryota</taxon>
        <taxon>Sar</taxon>
        <taxon>Alveolata</taxon>
        <taxon>Dinophyceae</taxon>
        <taxon>Gonyaulacales</taxon>
        <taxon>Pyrocystaceae</taxon>
        <taxon>Alexandrium</taxon>
    </lineage>
</organism>
<feature type="transmembrane region" description="Helical" evidence="11">
    <location>
        <begin position="729"/>
        <end position="751"/>
    </location>
</feature>
<dbReference type="InterPro" id="IPR002867">
    <property type="entry name" value="IBR_dom"/>
</dbReference>
<keyword evidence="8" id="KW-0862">Zinc</keyword>
<keyword evidence="11" id="KW-0472">Membrane</keyword>
<dbReference type="GO" id="GO:0061630">
    <property type="term" value="F:ubiquitin protein ligase activity"/>
    <property type="evidence" value="ECO:0007669"/>
    <property type="project" value="UniProtKB-EC"/>
</dbReference>
<feature type="transmembrane region" description="Helical" evidence="11">
    <location>
        <begin position="692"/>
        <end position="717"/>
    </location>
</feature>
<evidence type="ECO:0000256" key="6">
    <source>
        <dbReference type="ARBA" id="ARBA00022771"/>
    </source>
</evidence>
<dbReference type="CDD" id="cd20336">
    <property type="entry name" value="Rcat_RBR"/>
    <property type="match status" value="1"/>
</dbReference>
<keyword evidence="11" id="KW-1133">Transmembrane helix</keyword>
<keyword evidence="4" id="KW-0479">Metal-binding</keyword>
<feature type="region of interest" description="Disordered" evidence="10">
    <location>
        <begin position="582"/>
        <end position="604"/>
    </location>
</feature>
<evidence type="ECO:0000256" key="7">
    <source>
        <dbReference type="ARBA" id="ARBA00022786"/>
    </source>
</evidence>
<dbReference type="SUPFAM" id="SSF57850">
    <property type="entry name" value="RING/U-box"/>
    <property type="match status" value="2"/>
</dbReference>
<evidence type="ECO:0000259" key="13">
    <source>
        <dbReference type="PROSITE" id="PS51873"/>
    </source>
</evidence>
<evidence type="ECO:0000256" key="1">
    <source>
        <dbReference type="ARBA" id="ARBA00001798"/>
    </source>
</evidence>
<evidence type="ECO:0000313" key="14">
    <source>
        <dbReference type="EMBL" id="CAE4665499.1"/>
    </source>
</evidence>
<feature type="transmembrane region" description="Helical" evidence="11">
    <location>
        <begin position="445"/>
        <end position="463"/>
    </location>
</feature>
<proteinExistence type="predicted"/>
<dbReference type="AlphaFoldDB" id="A0A7S4T5J1"/>
<comment type="catalytic activity">
    <reaction evidence="1">
        <text>[E2 ubiquitin-conjugating enzyme]-S-ubiquitinyl-L-cysteine + [acceptor protein]-L-lysine = [E2 ubiquitin-conjugating enzyme]-L-cysteine + [acceptor protein]-N(6)-ubiquitinyl-L-lysine.</text>
        <dbReference type="EC" id="2.3.2.31"/>
    </reaction>
</comment>
<feature type="compositionally biased region" description="Low complexity" evidence="10">
    <location>
        <begin position="591"/>
        <end position="602"/>
    </location>
</feature>
<feature type="transmembrane region" description="Helical" evidence="11">
    <location>
        <begin position="378"/>
        <end position="401"/>
    </location>
</feature>
<feature type="transmembrane region" description="Helical" evidence="11">
    <location>
        <begin position="523"/>
        <end position="544"/>
    </location>
</feature>
<keyword evidence="5" id="KW-0677">Repeat</keyword>
<protein>
    <recommendedName>
        <fullName evidence="2">RBR-type E3 ubiquitin transferase</fullName>
        <ecNumber evidence="2">2.3.2.31</ecNumber>
    </recommendedName>
</protein>
<evidence type="ECO:0000256" key="3">
    <source>
        <dbReference type="ARBA" id="ARBA00022679"/>
    </source>
</evidence>
<feature type="region of interest" description="Disordered" evidence="10">
    <location>
        <begin position="36"/>
        <end position="57"/>
    </location>
</feature>
<dbReference type="Pfam" id="PF22191">
    <property type="entry name" value="IBR_1"/>
    <property type="match status" value="1"/>
</dbReference>
<dbReference type="SMART" id="SM00647">
    <property type="entry name" value="IBR"/>
    <property type="match status" value="2"/>
</dbReference>
<evidence type="ECO:0000256" key="10">
    <source>
        <dbReference type="SAM" id="MobiDB-lite"/>
    </source>
</evidence>
<dbReference type="InterPro" id="IPR044066">
    <property type="entry name" value="TRIAD_supradom"/>
</dbReference>
<feature type="transmembrane region" description="Helical" evidence="11">
    <location>
        <begin position="413"/>
        <end position="433"/>
    </location>
</feature>
<evidence type="ECO:0000256" key="8">
    <source>
        <dbReference type="ARBA" id="ARBA00022833"/>
    </source>
</evidence>
<evidence type="ECO:0000259" key="12">
    <source>
        <dbReference type="PROSITE" id="PS50089"/>
    </source>
</evidence>
<dbReference type="PROSITE" id="PS51873">
    <property type="entry name" value="TRIAD"/>
    <property type="match status" value="1"/>
</dbReference>
<reference evidence="14" key="1">
    <citation type="submission" date="2021-01" db="EMBL/GenBank/DDBJ databases">
        <authorList>
            <person name="Corre E."/>
            <person name="Pelletier E."/>
            <person name="Niang G."/>
            <person name="Scheremetjew M."/>
            <person name="Finn R."/>
            <person name="Kale V."/>
            <person name="Holt S."/>
            <person name="Cochrane G."/>
            <person name="Meng A."/>
            <person name="Brown T."/>
            <person name="Cohen L."/>
        </authorList>
    </citation>
    <scope>NUCLEOTIDE SEQUENCE</scope>
    <source>
        <strain evidence="14">CCMP3105</strain>
    </source>
</reference>
<dbReference type="SMART" id="SM00184">
    <property type="entry name" value="RING"/>
    <property type="match status" value="1"/>
</dbReference>
<keyword evidence="11" id="KW-0812">Transmembrane</keyword>
<dbReference type="GO" id="GO:0016567">
    <property type="term" value="P:protein ubiquitination"/>
    <property type="evidence" value="ECO:0007669"/>
    <property type="project" value="InterPro"/>
</dbReference>
<feature type="transmembrane region" description="Helical" evidence="11">
    <location>
        <begin position="757"/>
        <end position="779"/>
    </location>
</feature>
<gene>
    <name evidence="14" type="ORF">AMON00008_LOCUS62621</name>
</gene>
<dbReference type="Gene3D" id="3.30.40.10">
    <property type="entry name" value="Zinc/RING finger domain, C3HC4 (zinc finger)"/>
    <property type="match status" value="1"/>
</dbReference>
<accession>A0A7S4T5J1</accession>
<keyword evidence="7" id="KW-0833">Ubl conjugation pathway</keyword>
<evidence type="ECO:0000256" key="2">
    <source>
        <dbReference type="ARBA" id="ARBA00012251"/>
    </source>
</evidence>